<dbReference type="PANTHER" id="PTHR12287">
    <property type="entry name" value="EPIDERMAL GROWTH FACTOR RECEPTOR KINASE SUBSTRATE EPS8-RELATED PROTEIN"/>
    <property type="match status" value="1"/>
</dbReference>
<feature type="region of interest" description="Disordered" evidence="4">
    <location>
        <begin position="419"/>
        <end position="479"/>
    </location>
</feature>
<dbReference type="Pfam" id="PF07653">
    <property type="entry name" value="SH3_2"/>
    <property type="match status" value="1"/>
</dbReference>
<dbReference type="CDD" id="cd01210">
    <property type="entry name" value="PTB_EPS8"/>
    <property type="match status" value="1"/>
</dbReference>
<evidence type="ECO:0000259" key="5">
    <source>
        <dbReference type="PROSITE" id="PS50002"/>
    </source>
</evidence>
<feature type="compositionally biased region" description="Basic residues" evidence="4">
    <location>
        <begin position="249"/>
        <end position="258"/>
    </location>
</feature>
<dbReference type="SUPFAM" id="SSF50729">
    <property type="entry name" value="PH domain-like"/>
    <property type="match status" value="1"/>
</dbReference>
<dbReference type="EMBL" id="CAAE01007722">
    <property type="protein sequence ID" value="CAF90677.1"/>
    <property type="molecule type" value="Genomic_DNA"/>
</dbReference>
<feature type="compositionally biased region" description="Polar residues" evidence="4">
    <location>
        <begin position="424"/>
        <end position="434"/>
    </location>
</feature>
<dbReference type="GO" id="GO:1900029">
    <property type="term" value="P:positive regulation of ruffle assembly"/>
    <property type="evidence" value="ECO:0007669"/>
    <property type="project" value="TreeGrafter"/>
</dbReference>
<dbReference type="InterPro" id="IPR001452">
    <property type="entry name" value="SH3_domain"/>
</dbReference>
<dbReference type="InterPro" id="IPR039801">
    <property type="entry name" value="EPS8-like"/>
</dbReference>
<dbReference type="SMART" id="SM00326">
    <property type="entry name" value="SH3"/>
    <property type="match status" value="1"/>
</dbReference>
<dbReference type="OrthoDB" id="4680325at2759"/>
<comment type="similarity">
    <text evidence="1">Belongs to the EPS8 family.</text>
</comment>
<evidence type="ECO:0000313" key="6">
    <source>
        <dbReference type="EMBL" id="CAF90677.1"/>
    </source>
</evidence>
<evidence type="ECO:0000256" key="3">
    <source>
        <dbReference type="PROSITE-ProRule" id="PRU00192"/>
    </source>
</evidence>
<dbReference type="InterPro" id="IPR006020">
    <property type="entry name" value="PTB/PI_dom"/>
</dbReference>
<reference evidence="6" key="1">
    <citation type="journal article" date="2004" name="Nature">
        <title>Genome duplication in the teleost fish Tetraodon nigroviridis reveals the early vertebrate proto-karyotype.</title>
        <authorList>
            <person name="Jaillon O."/>
            <person name="Aury J.-M."/>
            <person name="Brunet F."/>
            <person name="Petit J.-L."/>
            <person name="Stange-Thomann N."/>
            <person name="Mauceli E."/>
            <person name="Bouneau L."/>
            <person name="Fischer C."/>
            <person name="Ozouf-Costaz C."/>
            <person name="Bernot A."/>
            <person name="Nicaud S."/>
            <person name="Jaffe D."/>
            <person name="Fisher S."/>
            <person name="Lutfalla G."/>
            <person name="Dossat C."/>
            <person name="Segurens B."/>
            <person name="Dasilva C."/>
            <person name="Salanoubat M."/>
            <person name="Levy M."/>
            <person name="Boudet N."/>
            <person name="Castellano S."/>
            <person name="Anthouard V."/>
            <person name="Jubin C."/>
            <person name="Castelli V."/>
            <person name="Katinka M."/>
            <person name="Vacherie B."/>
            <person name="Biemont C."/>
            <person name="Skalli Z."/>
            <person name="Cattolico L."/>
            <person name="Poulain J."/>
            <person name="De Berardinis V."/>
            <person name="Cruaud C."/>
            <person name="Duprat S."/>
            <person name="Brottier P."/>
            <person name="Coutanceau J.-P."/>
            <person name="Gouzy J."/>
            <person name="Parra G."/>
            <person name="Lardier G."/>
            <person name="Chapple C."/>
            <person name="McKernan K.J."/>
            <person name="McEwan P."/>
            <person name="Bosak S."/>
            <person name="Kellis M."/>
            <person name="Volff J.-N."/>
            <person name="Guigo R."/>
            <person name="Zody M.C."/>
            <person name="Mesirov J."/>
            <person name="Lindblad-Toh K."/>
            <person name="Birren B."/>
            <person name="Nusbaum C."/>
            <person name="Kahn D."/>
            <person name="Robinson-Rechavi M."/>
            <person name="Laudet V."/>
            <person name="Schachter V."/>
            <person name="Quetier F."/>
            <person name="Saurin W."/>
            <person name="Scarpelli C."/>
            <person name="Wincker P."/>
            <person name="Lander E.S."/>
            <person name="Weissenbach J."/>
            <person name="Roest Crollius H."/>
        </authorList>
    </citation>
    <scope>NUCLEOTIDE SEQUENCE [LARGE SCALE GENOMIC DNA]</scope>
</reference>
<reference evidence="6" key="2">
    <citation type="submission" date="2004-02" db="EMBL/GenBank/DDBJ databases">
        <authorList>
            <consortium name="Genoscope"/>
            <consortium name="Whitehead Institute Centre for Genome Research"/>
        </authorList>
    </citation>
    <scope>NUCLEOTIDE SEQUENCE</scope>
</reference>
<sequence>MRTLVGSDPLQHLTTFVLDRKDGLVTVDDGVRRLRLLEAKGKVWMQELVLQVEEKSVTLLDPDTQKPLEAFPVSSVQRCQAVMDAGVFHSLLALVCRDPGQNKPDLHLFQCDHVKASLVQVDIQSAVADAKGGKVRRRPEALRMILRSDGIIPPPPAAPAPEPPASTREDDGKQLRSVDEDGVAMEMSHVDRDVVSSGLRFHGDVTEKSLQPSLSFGQQILNHLLDDIEFFVIRLQKAAEAFGALTERKKNKRDKKKKSPGEGVLTLRSKAPPPEDFVDCLQKFKHAFNQLVGSHDRGLGDCQCVQTVCVCVCVCVCVSVCSLQGKLKDHIQNPSAEELLHFLFTPLRMVVQASGSVDLARSVLVPLLTREAIDLLHGSGTAEERHLWVTLGDGWTKCRLEWPKDHHFPPSCLTFRDGWEPPTLTASQEPSQLTERLLPVRRQEEATPRLPKVSGSGSGFSARSRSRSRSGSGSGQMFLPAHRNFCSSSENLQVLEQEAVGTDPERGGAASGVQAHLLARCKFDFEARNSTELTVLKDEVVQVSPDTLRTEKVQTSRRASPQVLDDSRQWWKVSSSRGASGYVPNNILEIREPAYSHTIQ</sequence>
<comment type="caution">
    <text evidence="6">The sequence shown here is derived from an EMBL/GenBank/DDBJ whole genome shotgun (WGS) entry which is preliminary data.</text>
</comment>
<evidence type="ECO:0000256" key="2">
    <source>
        <dbReference type="ARBA" id="ARBA00022443"/>
    </source>
</evidence>
<evidence type="ECO:0000256" key="4">
    <source>
        <dbReference type="SAM" id="MobiDB-lite"/>
    </source>
</evidence>
<dbReference type="KEGG" id="tng:GSTEN00005059G001"/>
<dbReference type="PANTHER" id="PTHR12287:SF21">
    <property type="entry name" value="EPIDERMAL GROWTH FACTOR RECEPTOR KINASE SUBSTRATE 8"/>
    <property type="match status" value="1"/>
</dbReference>
<dbReference type="InterPro" id="IPR033928">
    <property type="entry name" value="EPS8_PTB"/>
</dbReference>
<dbReference type="PROSITE" id="PS50002">
    <property type="entry name" value="SH3"/>
    <property type="match status" value="1"/>
</dbReference>
<dbReference type="GO" id="GO:0007266">
    <property type="term" value="P:Rho protein signal transduction"/>
    <property type="evidence" value="ECO:0007669"/>
    <property type="project" value="TreeGrafter"/>
</dbReference>
<dbReference type="AlphaFoldDB" id="Q4T8V5"/>
<dbReference type="GO" id="GO:0003779">
    <property type="term" value="F:actin binding"/>
    <property type="evidence" value="ECO:0007669"/>
    <property type="project" value="TreeGrafter"/>
</dbReference>
<accession>Q4T8V5</accession>
<dbReference type="InterPro" id="IPR036028">
    <property type="entry name" value="SH3-like_dom_sf"/>
</dbReference>
<gene>
    <name evidence="6" type="ORF">GSTENG00005059001</name>
</gene>
<feature type="region of interest" description="Disordered" evidence="4">
    <location>
        <begin position="248"/>
        <end position="268"/>
    </location>
</feature>
<dbReference type="Gene3D" id="2.30.29.30">
    <property type="entry name" value="Pleckstrin-homology domain (PH domain)/Phosphotyrosine-binding domain (PTB)"/>
    <property type="match status" value="1"/>
</dbReference>
<feature type="region of interest" description="Disordered" evidence="4">
    <location>
        <begin position="148"/>
        <end position="175"/>
    </location>
</feature>
<protein>
    <submittedName>
        <fullName evidence="6">(spotted green pufferfish) hypothetical protein</fullName>
    </submittedName>
</protein>
<dbReference type="InterPro" id="IPR055093">
    <property type="entry name" value="EPS8_2nd"/>
</dbReference>
<dbReference type="SUPFAM" id="SSF50044">
    <property type="entry name" value="SH3-domain"/>
    <property type="match status" value="1"/>
</dbReference>
<keyword evidence="2 3" id="KW-0728">SH3 domain</keyword>
<dbReference type="Pfam" id="PF08416">
    <property type="entry name" value="PTB"/>
    <property type="match status" value="1"/>
</dbReference>
<name>Q4T8V5_TETNG</name>
<feature type="domain" description="SH3" evidence="5">
    <location>
        <begin position="514"/>
        <end position="593"/>
    </location>
</feature>
<dbReference type="Pfam" id="PF22975">
    <property type="entry name" value="EPS8_2nd"/>
    <property type="match status" value="2"/>
</dbReference>
<dbReference type="InterPro" id="IPR011993">
    <property type="entry name" value="PH-like_dom_sf"/>
</dbReference>
<proteinExistence type="inferred from homology"/>
<dbReference type="InterPro" id="IPR013625">
    <property type="entry name" value="PTB"/>
</dbReference>
<dbReference type="GO" id="GO:0035023">
    <property type="term" value="P:regulation of Rho protein signal transduction"/>
    <property type="evidence" value="ECO:0007669"/>
    <property type="project" value="TreeGrafter"/>
</dbReference>
<dbReference type="GO" id="GO:0031982">
    <property type="term" value="C:vesicle"/>
    <property type="evidence" value="ECO:0007669"/>
    <property type="project" value="TreeGrafter"/>
</dbReference>
<feature type="compositionally biased region" description="Pro residues" evidence="4">
    <location>
        <begin position="152"/>
        <end position="164"/>
    </location>
</feature>
<evidence type="ECO:0000256" key="1">
    <source>
        <dbReference type="ARBA" id="ARBA00006197"/>
    </source>
</evidence>
<dbReference type="SMART" id="SM00462">
    <property type="entry name" value="PTB"/>
    <property type="match status" value="1"/>
</dbReference>
<dbReference type="Gene3D" id="2.30.30.40">
    <property type="entry name" value="SH3 Domains"/>
    <property type="match status" value="1"/>
</dbReference>
<organism evidence="6">
    <name type="scientific">Tetraodon nigroviridis</name>
    <name type="common">Spotted green pufferfish</name>
    <name type="synonym">Chelonodon nigroviridis</name>
    <dbReference type="NCBI Taxonomy" id="99883"/>
    <lineage>
        <taxon>Eukaryota</taxon>
        <taxon>Metazoa</taxon>
        <taxon>Chordata</taxon>
        <taxon>Craniata</taxon>
        <taxon>Vertebrata</taxon>
        <taxon>Euteleostomi</taxon>
        <taxon>Actinopterygii</taxon>
        <taxon>Neopterygii</taxon>
        <taxon>Teleostei</taxon>
        <taxon>Neoteleostei</taxon>
        <taxon>Acanthomorphata</taxon>
        <taxon>Eupercaria</taxon>
        <taxon>Tetraodontiformes</taxon>
        <taxon>Tetradontoidea</taxon>
        <taxon>Tetraodontidae</taxon>
        <taxon>Tetraodon</taxon>
    </lineage>
</organism>
<dbReference type="GO" id="GO:0032587">
    <property type="term" value="C:ruffle membrane"/>
    <property type="evidence" value="ECO:0007669"/>
    <property type="project" value="TreeGrafter"/>
</dbReference>
<feature type="non-terminal residue" evidence="6">
    <location>
        <position position="1"/>
    </location>
</feature>